<dbReference type="InterPro" id="IPR050314">
    <property type="entry name" value="Glycosyl_Hydrlase_18"/>
</dbReference>
<gene>
    <name evidence="11" type="ORF">FIBSPDRAFT_1038300</name>
</gene>
<accession>A0A166T7U7</accession>
<dbReference type="SUPFAM" id="SSF51445">
    <property type="entry name" value="(Trans)glycosidases"/>
    <property type="match status" value="1"/>
</dbReference>
<dbReference type="InterPro" id="IPR011583">
    <property type="entry name" value="Chitinase_II/V-like_cat"/>
</dbReference>
<dbReference type="PANTHER" id="PTHR11177">
    <property type="entry name" value="CHITINASE"/>
    <property type="match status" value="1"/>
</dbReference>
<sequence length="393" mass="42037">MSAAFVAAAYYEGYADGPPSPNQIDYSKFDVIFFAFATPSSSYEVSLDSGSQSKLRQLVSGAKAREKKTKVVLSVGGWGGCKNYSATMNSPSNRSKFVDSLLSAVKEYSLDGIDIDWEYPNNSGAGQPYSSKDSANFLLFLQSLRSKLGPSAIISAAVTQLPWLGANSQPLKDVSEFTKEMTYINIMNYDVNSSSSHPGPNAPLSDGCGNSSQPTATAEASFKQWTKAGCPASKLLLGLPLYGYVSNSGATKLSDVVSANQTNDEVAGAPLQRQFVTSNARNDVEARAAGDLSNWYGQQIPFKSLLSGGALEKNHDGTYAGANGYTRAWDHCSNTPFLYNTNRHTVVTYDDPQSLADKATYAKSVGMGGCFTWALDQDDGTTLQSVIRTSLGI</sequence>
<dbReference type="Gene3D" id="3.20.20.80">
    <property type="entry name" value="Glycosidases"/>
    <property type="match status" value="1"/>
</dbReference>
<keyword evidence="2 7" id="KW-0378">Hydrolase</keyword>
<reference evidence="11 12" key="1">
    <citation type="journal article" date="2016" name="Mol. Biol. Evol.">
        <title>Comparative Genomics of Early-Diverging Mushroom-Forming Fungi Provides Insights into the Origins of Lignocellulose Decay Capabilities.</title>
        <authorList>
            <person name="Nagy L.G."/>
            <person name="Riley R."/>
            <person name="Tritt A."/>
            <person name="Adam C."/>
            <person name="Daum C."/>
            <person name="Floudas D."/>
            <person name="Sun H."/>
            <person name="Yadav J.S."/>
            <person name="Pangilinan J."/>
            <person name="Larsson K.H."/>
            <person name="Matsuura K."/>
            <person name="Barry K."/>
            <person name="Labutti K."/>
            <person name="Kuo R."/>
            <person name="Ohm R.A."/>
            <person name="Bhattacharya S.S."/>
            <person name="Shirouzu T."/>
            <person name="Yoshinaga Y."/>
            <person name="Martin F.M."/>
            <person name="Grigoriev I.V."/>
            <person name="Hibbett D.S."/>
        </authorList>
    </citation>
    <scope>NUCLEOTIDE SEQUENCE [LARGE SCALE GENOMIC DNA]</scope>
    <source>
        <strain evidence="11 12">CBS 109695</strain>
    </source>
</reference>
<organism evidence="11 12">
    <name type="scientific">Athelia psychrophila</name>
    <dbReference type="NCBI Taxonomy" id="1759441"/>
    <lineage>
        <taxon>Eukaryota</taxon>
        <taxon>Fungi</taxon>
        <taxon>Dikarya</taxon>
        <taxon>Basidiomycota</taxon>
        <taxon>Agaricomycotina</taxon>
        <taxon>Agaricomycetes</taxon>
        <taxon>Agaricomycetidae</taxon>
        <taxon>Atheliales</taxon>
        <taxon>Atheliaceae</taxon>
        <taxon>Athelia</taxon>
    </lineage>
</organism>
<evidence type="ECO:0000256" key="8">
    <source>
        <dbReference type="RuleBase" id="RU004453"/>
    </source>
</evidence>
<feature type="domain" description="GH18" evidence="10">
    <location>
        <begin position="5"/>
        <end position="393"/>
    </location>
</feature>
<dbReference type="EMBL" id="KV417494">
    <property type="protein sequence ID" value="KZP30288.1"/>
    <property type="molecule type" value="Genomic_DNA"/>
</dbReference>
<feature type="region of interest" description="Disordered" evidence="9">
    <location>
        <begin position="194"/>
        <end position="215"/>
    </location>
</feature>
<dbReference type="GO" id="GO:0008061">
    <property type="term" value="F:chitin binding"/>
    <property type="evidence" value="ECO:0007669"/>
    <property type="project" value="InterPro"/>
</dbReference>
<protein>
    <submittedName>
        <fullName evidence="11">Glycoside hydrolase family 18 protein</fullName>
    </submittedName>
</protein>
<comment type="similarity">
    <text evidence="8">Belongs to the glycosyl hydrolase 18 family.</text>
</comment>
<keyword evidence="6" id="KW-0624">Polysaccharide degradation</keyword>
<dbReference type="SMART" id="SM00636">
    <property type="entry name" value="Glyco_18"/>
    <property type="match status" value="1"/>
</dbReference>
<dbReference type="InterPro" id="IPR017853">
    <property type="entry name" value="GH"/>
</dbReference>
<evidence type="ECO:0000313" key="12">
    <source>
        <dbReference type="Proteomes" id="UP000076532"/>
    </source>
</evidence>
<dbReference type="PROSITE" id="PS51910">
    <property type="entry name" value="GH18_2"/>
    <property type="match status" value="1"/>
</dbReference>
<name>A0A166T7U7_9AGAM</name>
<keyword evidence="12" id="KW-1185">Reference proteome</keyword>
<comment type="catalytic activity">
    <reaction evidence="1">
        <text>Random endo-hydrolysis of N-acetyl-beta-D-glucosaminide (1-&gt;4)-beta-linkages in chitin and chitodextrins.</text>
        <dbReference type="EC" id="3.2.1.14"/>
    </reaction>
</comment>
<dbReference type="Gene3D" id="3.10.50.10">
    <property type="match status" value="1"/>
</dbReference>
<dbReference type="GO" id="GO:0005576">
    <property type="term" value="C:extracellular region"/>
    <property type="evidence" value="ECO:0007669"/>
    <property type="project" value="TreeGrafter"/>
</dbReference>
<keyword evidence="4" id="KW-0119">Carbohydrate metabolism</keyword>
<evidence type="ECO:0000256" key="1">
    <source>
        <dbReference type="ARBA" id="ARBA00000822"/>
    </source>
</evidence>
<keyword evidence="5 7" id="KW-0326">Glycosidase</keyword>
<dbReference type="GO" id="GO:0008843">
    <property type="term" value="F:endochitinase activity"/>
    <property type="evidence" value="ECO:0007669"/>
    <property type="project" value="UniProtKB-EC"/>
</dbReference>
<evidence type="ECO:0000256" key="9">
    <source>
        <dbReference type="SAM" id="MobiDB-lite"/>
    </source>
</evidence>
<dbReference type="STRING" id="436010.A0A166T7U7"/>
<proteinExistence type="inferred from homology"/>
<keyword evidence="3" id="KW-0146">Chitin degradation</keyword>
<dbReference type="InterPro" id="IPR001223">
    <property type="entry name" value="Glyco_hydro18_cat"/>
</dbReference>
<evidence type="ECO:0000259" key="10">
    <source>
        <dbReference type="PROSITE" id="PS51910"/>
    </source>
</evidence>
<evidence type="ECO:0000256" key="5">
    <source>
        <dbReference type="ARBA" id="ARBA00023295"/>
    </source>
</evidence>
<evidence type="ECO:0000256" key="2">
    <source>
        <dbReference type="ARBA" id="ARBA00022801"/>
    </source>
</evidence>
<dbReference type="InterPro" id="IPR029070">
    <property type="entry name" value="Chitinase_insertion_sf"/>
</dbReference>
<dbReference type="PROSITE" id="PS01095">
    <property type="entry name" value="GH18_1"/>
    <property type="match status" value="1"/>
</dbReference>
<dbReference type="InterPro" id="IPR001579">
    <property type="entry name" value="Glyco_hydro_18_chit_AS"/>
</dbReference>
<evidence type="ECO:0000256" key="7">
    <source>
        <dbReference type="RuleBase" id="RU000489"/>
    </source>
</evidence>
<evidence type="ECO:0000256" key="3">
    <source>
        <dbReference type="ARBA" id="ARBA00023024"/>
    </source>
</evidence>
<dbReference type="Proteomes" id="UP000076532">
    <property type="component" value="Unassembled WGS sequence"/>
</dbReference>
<dbReference type="GO" id="GO:0006032">
    <property type="term" value="P:chitin catabolic process"/>
    <property type="evidence" value="ECO:0007669"/>
    <property type="project" value="UniProtKB-KW"/>
</dbReference>
<dbReference type="Pfam" id="PF00704">
    <property type="entry name" value="Glyco_hydro_18"/>
    <property type="match status" value="1"/>
</dbReference>
<evidence type="ECO:0000256" key="6">
    <source>
        <dbReference type="ARBA" id="ARBA00023326"/>
    </source>
</evidence>
<dbReference type="OrthoDB" id="73875at2759"/>
<evidence type="ECO:0000256" key="4">
    <source>
        <dbReference type="ARBA" id="ARBA00023277"/>
    </source>
</evidence>
<dbReference type="PANTHER" id="PTHR11177:SF317">
    <property type="entry name" value="CHITINASE 12-RELATED"/>
    <property type="match status" value="1"/>
</dbReference>
<dbReference type="AlphaFoldDB" id="A0A166T7U7"/>
<dbReference type="GO" id="GO:0000272">
    <property type="term" value="P:polysaccharide catabolic process"/>
    <property type="evidence" value="ECO:0007669"/>
    <property type="project" value="UniProtKB-KW"/>
</dbReference>
<evidence type="ECO:0000313" key="11">
    <source>
        <dbReference type="EMBL" id="KZP30288.1"/>
    </source>
</evidence>